<keyword evidence="3 17" id="KW-0813">Transport</keyword>
<dbReference type="Gene3D" id="2.70.170.10">
    <property type="entry name" value="Neurotransmitter-gated ion-channel ligand-binding domain"/>
    <property type="match status" value="1"/>
</dbReference>
<dbReference type="SUPFAM" id="SSF90112">
    <property type="entry name" value="Neurotransmitter-gated ion-channel transmembrane pore"/>
    <property type="match status" value="1"/>
</dbReference>
<dbReference type="InterPro" id="IPR002394">
    <property type="entry name" value="Nicotinic_acetylcholine_rcpt"/>
</dbReference>
<dbReference type="OrthoDB" id="5975154at2759"/>
<dbReference type="GO" id="GO:0004888">
    <property type="term" value="F:transmembrane signaling receptor activity"/>
    <property type="evidence" value="ECO:0007669"/>
    <property type="project" value="InterPro"/>
</dbReference>
<evidence type="ECO:0000256" key="13">
    <source>
        <dbReference type="ARBA" id="ARBA00023257"/>
    </source>
</evidence>
<keyword evidence="11 21" id="KW-0675">Receptor</keyword>
<dbReference type="InterPro" id="IPR018000">
    <property type="entry name" value="Neurotransmitter_ion_chnl_CS"/>
</dbReference>
<keyword evidence="15 17" id="KW-0407">Ion channel</keyword>
<dbReference type="NCBIfam" id="TIGR00860">
    <property type="entry name" value="LIC"/>
    <property type="match status" value="1"/>
</dbReference>
<evidence type="ECO:0000256" key="9">
    <source>
        <dbReference type="ARBA" id="ARBA00023136"/>
    </source>
</evidence>
<dbReference type="CDD" id="cd19031">
    <property type="entry name" value="LGIC_ECD_nAChR_proto_alpha-like"/>
    <property type="match status" value="1"/>
</dbReference>
<dbReference type="GO" id="GO:0045211">
    <property type="term" value="C:postsynaptic membrane"/>
    <property type="evidence" value="ECO:0007669"/>
    <property type="project" value="UniProtKB-SubCell"/>
</dbReference>
<keyword evidence="4" id="KW-1003">Cell membrane</keyword>
<evidence type="ECO:0000259" key="19">
    <source>
        <dbReference type="Pfam" id="PF02931"/>
    </source>
</evidence>
<keyword evidence="14" id="KW-1071">Ligand-gated ion channel</keyword>
<dbReference type="EMBL" id="CABPRJ010000967">
    <property type="protein sequence ID" value="VVC33342.1"/>
    <property type="molecule type" value="Genomic_DNA"/>
</dbReference>
<dbReference type="InterPro" id="IPR006202">
    <property type="entry name" value="Neur_chan_lig-bd"/>
</dbReference>
<dbReference type="CDD" id="cd19064">
    <property type="entry name" value="LGIC_TM_nAChR"/>
    <property type="match status" value="1"/>
</dbReference>
<comment type="similarity">
    <text evidence="2">Belongs to the ligand-gated ion channel (TC 1.A.9) family. Acetylcholine receptor (TC 1.A.9.1) subfamily.</text>
</comment>
<evidence type="ECO:0000256" key="1">
    <source>
        <dbReference type="ARBA" id="ARBA00003328"/>
    </source>
</evidence>
<dbReference type="InterPro" id="IPR036734">
    <property type="entry name" value="Neur_chan_lig-bd_sf"/>
</dbReference>
<feature type="transmembrane region" description="Helical" evidence="17">
    <location>
        <begin position="538"/>
        <end position="562"/>
    </location>
</feature>
<keyword evidence="8 17" id="KW-0406">Ion transport</keyword>
<dbReference type="InterPro" id="IPR038050">
    <property type="entry name" value="Neuro_actylchol_rec"/>
</dbReference>
<keyword evidence="22" id="KW-1185">Reference proteome</keyword>
<dbReference type="FunFam" id="1.20.58.390:FF:000030">
    <property type="entry name" value="Acetylcholine receptor subunit alpha-L1"/>
    <property type="match status" value="1"/>
</dbReference>
<evidence type="ECO:0000256" key="2">
    <source>
        <dbReference type="ARBA" id="ARBA00009237"/>
    </source>
</evidence>
<organism evidence="21 22">
    <name type="scientific">Cinara cedri</name>
    <dbReference type="NCBI Taxonomy" id="506608"/>
    <lineage>
        <taxon>Eukaryota</taxon>
        <taxon>Metazoa</taxon>
        <taxon>Ecdysozoa</taxon>
        <taxon>Arthropoda</taxon>
        <taxon>Hexapoda</taxon>
        <taxon>Insecta</taxon>
        <taxon>Pterygota</taxon>
        <taxon>Neoptera</taxon>
        <taxon>Paraneoptera</taxon>
        <taxon>Hemiptera</taxon>
        <taxon>Sternorrhyncha</taxon>
        <taxon>Aphidomorpha</taxon>
        <taxon>Aphidoidea</taxon>
        <taxon>Aphididae</taxon>
        <taxon>Lachninae</taxon>
        <taxon>Cinara</taxon>
    </lineage>
</organism>
<comment type="function">
    <text evidence="1">After binding acetylcholine, the AChR responds by an extensive change in conformation that affects all subunits and leads to opening of an ion-conducting channel across the plasma membrane.</text>
</comment>
<evidence type="ECO:0000256" key="4">
    <source>
        <dbReference type="ARBA" id="ARBA00022475"/>
    </source>
</evidence>
<evidence type="ECO:0000256" key="14">
    <source>
        <dbReference type="ARBA" id="ARBA00023286"/>
    </source>
</evidence>
<feature type="transmembrane region" description="Helical" evidence="17">
    <location>
        <begin position="276"/>
        <end position="300"/>
    </location>
</feature>
<keyword evidence="7" id="KW-0770">Synapse</keyword>
<comment type="subcellular location">
    <subcellularLocation>
        <location evidence="16">Postsynaptic cell membrane</location>
        <topology evidence="16">Multi-pass membrane protein</topology>
    </subcellularLocation>
</comment>
<dbReference type="PRINTS" id="PR00254">
    <property type="entry name" value="NICOTINICR"/>
</dbReference>
<dbReference type="InterPro" id="IPR006029">
    <property type="entry name" value="Neurotrans-gated_channel_TM"/>
</dbReference>
<evidence type="ECO:0000256" key="6">
    <source>
        <dbReference type="ARBA" id="ARBA00022989"/>
    </source>
</evidence>
<sequence>MSPSTAACCKDDDSSGDADTDNRGRRPRSGRRRRYRCPVRMHQSLPLLLLYVAGCLCNHDAKRLYDDLLSNYNRLIRPVSNNTDTVLVKLGLRLSQLIELNLKDQILTTNVWLEHEWEDHKFQWEPQEYGGVQELYVPSEHIWLPDIVLYNNADGEYVVTTMTKAVLHHSGKVMWTPPAIFKSSCEIDVRYFPFDQQTCFMKFGSWSYDGNQINLKHIGQQKTDKVDVGIDLSAYYPSVEWDILGVPAERHEKYYPCCKEPYVDIFFNITLRRRTLFYTVNLIVPCVGISYLSVLVFYLPADSKEKISLCITILLSQTMFFLLISEIIPSTSLSLPLLGKYLLFTMLLVALCVVVTIIIINIHYRQPSTHKIPSWMRTVFIRALPKMLLMRVPEQLLADSALKQKQMKTCKKLNLNLARLNVVSVGATMNVPPAPIESPPPGHRSPTDSLRRFVAATGRTGCNGTTAAAAASRLVNAAVASIDDTLNDVPAVIRKKYPFELEKAIHNVKFIQHHLQRQDEYNTEDQDWGFMAMVLDRLFLWIFTVASIMGTISILCEAPALYDDTKPIDRDLSFIARKQFSPSSDYD</sequence>
<dbReference type="InterPro" id="IPR036719">
    <property type="entry name" value="Neuro-gated_channel_TM_sf"/>
</dbReference>
<feature type="transmembrane region" description="Helical" evidence="17">
    <location>
        <begin position="341"/>
        <end position="364"/>
    </location>
</feature>
<dbReference type="FunFam" id="1.20.58.390:FF:000001">
    <property type="entry name" value="Neuronal nicotinic acetylcholine receptor subunit 3"/>
    <property type="match status" value="1"/>
</dbReference>
<dbReference type="PROSITE" id="PS00236">
    <property type="entry name" value="NEUROTR_ION_CHANNEL"/>
    <property type="match status" value="1"/>
</dbReference>
<reference evidence="21 22" key="1">
    <citation type="submission" date="2019-08" db="EMBL/GenBank/DDBJ databases">
        <authorList>
            <person name="Alioto T."/>
            <person name="Alioto T."/>
            <person name="Gomez Garrido J."/>
        </authorList>
    </citation>
    <scope>NUCLEOTIDE SEQUENCE [LARGE SCALE GENOMIC DNA]</scope>
</reference>
<evidence type="ECO:0000256" key="16">
    <source>
        <dbReference type="ARBA" id="ARBA00034104"/>
    </source>
</evidence>
<evidence type="ECO:0000313" key="22">
    <source>
        <dbReference type="Proteomes" id="UP000325440"/>
    </source>
</evidence>
<evidence type="ECO:0000256" key="15">
    <source>
        <dbReference type="ARBA" id="ARBA00023303"/>
    </source>
</evidence>
<dbReference type="AlphaFoldDB" id="A0A5E4MPC6"/>
<keyword evidence="10" id="KW-1015">Disulfide bond</keyword>
<accession>A0A5E4MPC6</accession>
<keyword evidence="9 17" id="KW-0472">Membrane</keyword>
<feature type="domain" description="Neurotransmitter-gated ion-channel ligand-binding" evidence="19">
    <location>
        <begin position="62"/>
        <end position="275"/>
    </location>
</feature>
<evidence type="ECO:0000256" key="18">
    <source>
        <dbReference type="SAM" id="MobiDB-lite"/>
    </source>
</evidence>
<evidence type="ECO:0000256" key="17">
    <source>
        <dbReference type="RuleBase" id="RU000687"/>
    </source>
</evidence>
<proteinExistence type="inferred from homology"/>
<evidence type="ECO:0000256" key="10">
    <source>
        <dbReference type="ARBA" id="ARBA00023157"/>
    </source>
</evidence>
<feature type="domain" description="Neurotransmitter-gated ion-channel transmembrane" evidence="20">
    <location>
        <begin position="282"/>
        <end position="554"/>
    </location>
</feature>
<evidence type="ECO:0000256" key="11">
    <source>
        <dbReference type="ARBA" id="ARBA00023170"/>
    </source>
</evidence>
<keyword evidence="13" id="KW-0628">Postsynaptic cell membrane</keyword>
<evidence type="ECO:0000313" key="21">
    <source>
        <dbReference type="EMBL" id="VVC33342.1"/>
    </source>
</evidence>
<dbReference type="Pfam" id="PF02932">
    <property type="entry name" value="Neur_chan_memb"/>
    <property type="match status" value="1"/>
</dbReference>
<feature type="transmembrane region" description="Helical" evidence="17">
    <location>
        <begin position="307"/>
        <end position="329"/>
    </location>
</feature>
<dbReference type="Pfam" id="PF02931">
    <property type="entry name" value="Neur_chan_LBD"/>
    <property type="match status" value="1"/>
</dbReference>
<dbReference type="PRINTS" id="PR00252">
    <property type="entry name" value="NRIONCHANNEL"/>
</dbReference>
<evidence type="ECO:0000256" key="8">
    <source>
        <dbReference type="ARBA" id="ARBA00023065"/>
    </source>
</evidence>
<evidence type="ECO:0000259" key="20">
    <source>
        <dbReference type="Pfam" id="PF02932"/>
    </source>
</evidence>
<evidence type="ECO:0000256" key="12">
    <source>
        <dbReference type="ARBA" id="ARBA00023180"/>
    </source>
</evidence>
<dbReference type="GO" id="GO:0022848">
    <property type="term" value="F:acetylcholine-gated monoatomic cation-selective channel activity"/>
    <property type="evidence" value="ECO:0007669"/>
    <property type="project" value="InterPro"/>
</dbReference>
<keyword evidence="5 17" id="KW-0812">Transmembrane</keyword>
<dbReference type="PANTHER" id="PTHR18945">
    <property type="entry name" value="NEUROTRANSMITTER GATED ION CHANNEL"/>
    <property type="match status" value="1"/>
</dbReference>
<evidence type="ECO:0000256" key="3">
    <source>
        <dbReference type="ARBA" id="ARBA00022448"/>
    </source>
</evidence>
<name>A0A5E4MPC6_9HEMI</name>
<keyword evidence="12" id="KW-0325">Glycoprotein</keyword>
<dbReference type="Gene3D" id="1.20.58.390">
    <property type="entry name" value="Neurotransmitter-gated ion-channel transmembrane domain"/>
    <property type="match status" value="2"/>
</dbReference>
<protein>
    <submittedName>
        <fullName evidence="21">Nicotinic acetylcholine receptor,Neurotransmitter-gated ion</fullName>
    </submittedName>
</protein>
<keyword evidence="6 17" id="KW-1133">Transmembrane helix</keyword>
<dbReference type="SUPFAM" id="SSF63712">
    <property type="entry name" value="Nicotinic receptor ligand binding domain-like"/>
    <property type="match status" value="1"/>
</dbReference>
<feature type="region of interest" description="Disordered" evidence="18">
    <location>
        <begin position="1"/>
        <end position="33"/>
    </location>
</feature>
<evidence type="ECO:0000256" key="5">
    <source>
        <dbReference type="ARBA" id="ARBA00022692"/>
    </source>
</evidence>
<dbReference type="Proteomes" id="UP000325440">
    <property type="component" value="Unassembled WGS sequence"/>
</dbReference>
<gene>
    <name evidence="21" type="ORF">CINCED_3A010750</name>
</gene>
<evidence type="ECO:0000256" key="7">
    <source>
        <dbReference type="ARBA" id="ARBA00023018"/>
    </source>
</evidence>
<dbReference type="InterPro" id="IPR006201">
    <property type="entry name" value="Neur_channel"/>
</dbReference>
<dbReference type="FunFam" id="2.70.170.10:FF:000013">
    <property type="entry name" value="Acetylcholine receptor subunit alpha"/>
    <property type="match status" value="1"/>
</dbReference>